<feature type="compositionally biased region" description="Pro residues" evidence="4">
    <location>
        <begin position="342"/>
        <end position="356"/>
    </location>
</feature>
<proteinExistence type="predicted"/>
<feature type="region of interest" description="Disordered" evidence="4">
    <location>
        <begin position="288"/>
        <end position="468"/>
    </location>
</feature>
<keyword evidence="5" id="KW-0472">Membrane</keyword>
<dbReference type="Gene3D" id="2.170.150.10">
    <property type="entry name" value="Metal Binding Protein, Guanine Nucleotide Exchange Factor, Chain A"/>
    <property type="match status" value="1"/>
</dbReference>
<evidence type="ECO:0000256" key="3">
    <source>
        <dbReference type="ARBA" id="ARBA00022927"/>
    </source>
</evidence>
<evidence type="ECO:0000256" key="2">
    <source>
        <dbReference type="ARBA" id="ARBA00022658"/>
    </source>
</evidence>
<dbReference type="PROSITE" id="PS51034">
    <property type="entry name" value="ZP_2"/>
    <property type="match status" value="1"/>
</dbReference>
<feature type="compositionally biased region" description="Polar residues" evidence="4">
    <location>
        <begin position="152"/>
        <end position="161"/>
    </location>
</feature>
<keyword evidence="5" id="KW-1133">Transmembrane helix</keyword>
<dbReference type="GO" id="GO:0015031">
    <property type="term" value="P:protein transport"/>
    <property type="evidence" value="ECO:0007669"/>
    <property type="project" value="UniProtKB-KW"/>
</dbReference>
<dbReference type="Pfam" id="PF25057">
    <property type="entry name" value="CUT_N"/>
    <property type="match status" value="1"/>
</dbReference>
<evidence type="ECO:0000256" key="5">
    <source>
        <dbReference type="SAM" id="Phobius"/>
    </source>
</evidence>
<keyword evidence="8" id="KW-1185">Reference proteome</keyword>
<name>A0AAV1J4P2_9NEOP</name>
<keyword evidence="3" id="KW-0653">Protein transport</keyword>
<dbReference type="InterPro" id="IPR011057">
    <property type="entry name" value="Mss4-like_sf"/>
</dbReference>
<dbReference type="PROSITE" id="PS51796">
    <property type="entry name" value="MSS4"/>
    <property type="match status" value="1"/>
</dbReference>
<dbReference type="InterPro" id="IPR001507">
    <property type="entry name" value="ZP_dom"/>
</dbReference>
<dbReference type="Pfam" id="PF04421">
    <property type="entry name" value="Mss4"/>
    <property type="match status" value="1"/>
</dbReference>
<feature type="region of interest" description="Disordered" evidence="4">
    <location>
        <begin position="139"/>
        <end position="165"/>
    </location>
</feature>
<dbReference type="AlphaFoldDB" id="A0AAV1J4P2"/>
<evidence type="ECO:0000313" key="7">
    <source>
        <dbReference type="EMBL" id="CAK1543394.1"/>
    </source>
</evidence>
<evidence type="ECO:0000256" key="1">
    <source>
        <dbReference type="ARBA" id="ARBA00022448"/>
    </source>
</evidence>
<evidence type="ECO:0000313" key="8">
    <source>
        <dbReference type="Proteomes" id="UP001497472"/>
    </source>
</evidence>
<keyword evidence="1" id="KW-0813">Transport</keyword>
<dbReference type="PANTHER" id="PTHR46560">
    <property type="entry name" value="CYPHER, ISOFORM B"/>
    <property type="match status" value="1"/>
</dbReference>
<feature type="compositionally biased region" description="Low complexity" evidence="4">
    <location>
        <begin position="412"/>
        <end position="423"/>
    </location>
</feature>
<evidence type="ECO:0000256" key="4">
    <source>
        <dbReference type="SAM" id="MobiDB-lite"/>
    </source>
</evidence>
<dbReference type="FunFam" id="2.170.150.10:FF:000005">
    <property type="entry name" value="Guanine nucleotide exchange factor MSS4"/>
    <property type="match status" value="1"/>
</dbReference>
<organism evidence="7 8">
    <name type="scientific">Leptosia nina</name>
    <dbReference type="NCBI Taxonomy" id="320188"/>
    <lineage>
        <taxon>Eukaryota</taxon>
        <taxon>Metazoa</taxon>
        <taxon>Ecdysozoa</taxon>
        <taxon>Arthropoda</taxon>
        <taxon>Hexapoda</taxon>
        <taxon>Insecta</taxon>
        <taxon>Pterygota</taxon>
        <taxon>Neoptera</taxon>
        <taxon>Endopterygota</taxon>
        <taxon>Lepidoptera</taxon>
        <taxon>Glossata</taxon>
        <taxon>Ditrysia</taxon>
        <taxon>Papilionoidea</taxon>
        <taxon>Pieridae</taxon>
        <taxon>Pierinae</taxon>
        <taxon>Leptosia</taxon>
    </lineage>
</organism>
<dbReference type="InterPro" id="IPR007515">
    <property type="entry name" value="Mss4"/>
</dbReference>
<dbReference type="InterPro" id="IPR011323">
    <property type="entry name" value="Mss4/transl-control_tumour"/>
</dbReference>
<feature type="compositionally biased region" description="Polar residues" evidence="4">
    <location>
        <begin position="322"/>
        <end position="334"/>
    </location>
</feature>
<feature type="transmembrane region" description="Helical" evidence="5">
    <location>
        <begin position="772"/>
        <end position="794"/>
    </location>
</feature>
<dbReference type="PANTHER" id="PTHR46560:SF4">
    <property type="entry name" value="DUSKY"/>
    <property type="match status" value="1"/>
</dbReference>
<protein>
    <recommendedName>
        <fullName evidence="6">ZP domain-containing protein</fullName>
    </recommendedName>
</protein>
<reference evidence="7 8" key="1">
    <citation type="submission" date="2023-11" db="EMBL/GenBank/DDBJ databases">
        <authorList>
            <person name="Okamura Y."/>
        </authorList>
    </citation>
    <scope>NUCLEOTIDE SEQUENCE [LARGE SCALE GENOMIC DNA]</scope>
</reference>
<accession>A0AAV1J4P2</accession>
<evidence type="ECO:0000259" key="6">
    <source>
        <dbReference type="PROSITE" id="PS51034"/>
    </source>
</evidence>
<dbReference type="InterPro" id="IPR056953">
    <property type="entry name" value="CUT_N"/>
</dbReference>
<dbReference type="GO" id="GO:0007264">
    <property type="term" value="P:small GTPase-mediated signal transduction"/>
    <property type="evidence" value="ECO:0007669"/>
    <property type="project" value="InterPro"/>
</dbReference>
<dbReference type="Proteomes" id="UP001497472">
    <property type="component" value="Unassembled WGS sequence"/>
</dbReference>
<keyword evidence="5" id="KW-0812">Transmembrane</keyword>
<dbReference type="Gene3D" id="2.60.40.3210">
    <property type="entry name" value="Zona pellucida, ZP-N domain"/>
    <property type="match status" value="1"/>
</dbReference>
<keyword evidence="2" id="KW-0344">Guanine-nucleotide releasing factor</keyword>
<dbReference type="SMART" id="SM00241">
    <property type="entry name" value="ZP"/>
    <property type="match status" value="1"/>
</dbReference>
<gene>
    <name evidence="7" type="ORF">LNINA_LOCUS3210</name>
</gene>
<feature type="domain" description="ZP" evidence="6">
    <location>
        <begin position="474"/>
        <end position="725"/>
    </location>
</feature>
<dbReference type="GO" id="GO:0005085">
    <property type="term" value="F:guanyl-nucleotide exchange factor activity"/>
    <property type="evidence" value="ECO:0007669"/>
    <property type="project" value="UniProtKB-KW"/>
</dbReference>
<feature type="compositionally biased region" description="Polar residues" evidence="4">
    <location>
        <begin position="389"/>
        <end position="403"/>
    </location>
</feature>
<dbReference type="SUPFAM" id="SSF51316">
    <property type="entry name" value="Mss4-like"/>
    <property type="match status" value="1"/>
</dbReference>
<dbReference type="EMBL" id="CAVLEF010000004">
    <property type="protein sequence ID" value="CAK1543394.1"/>
    <property type="molecule type" value="Genomic_DNA"/>
</dbReference>
<comment type="caution">
    <text evidence="7">The sequence shown here is derived from an EMBL/GenBank/DDBJ whole genome shotgun (WGS) entry which is preliminary data.</text>
</comment>
<sequence>MFVLNNRFVTASHSTKDTQKNNSEFVEDGTNKLIVKCKYCGSKILDRKAGKFVTDEINLPLMLQEKSPDSQVQYEKINQFYFVDNMYTFENIGFTHTIDNCKYLSCADCDAGPIGSLELLLQKLEAPAPFPDVVDVENLPPRTPLRQMAPETPQSSAPRQEQTNDHTKKILQHVLQNEEYQLAKSCLIRTTLSRMPPGPRDCYEDVSQMQQVVPRGVRGWLVFGNNGTDNIKNMRSCILFALFALFALVCVGASETHSRFPEIQGDTDEMISQLLHWIQGLTQQRSRKARQYFGGKPERPRPFEPASYLPPVTGYPAAGSRPTPTYSEGPSPTYSPFQPSTPFQPSPDQPAQPPYPTSFQPDSPTIPAYQPSPTPEEPSEQPFKPSPTYFPNQPSQPANTNQPETDEPNFFTPSQTSPSQPNQPERPDETPIPNEPQQTVEPENPQGNGPQITPVTPDDDDDRHPPHIHAISVDCGKEMMTINIEFNKPYNGIIYSQDHFKENDCVYVRANSNRAKYSFTVSLNTCGTRFFSDFENEGQAYLENVLVLQNEPGIQEVWDHIRRVRCLWEGNLTKQLVSSLSVGMLNQITSNFSGDTAMARLDIQTGKGPFAPEANGLIKIGEIMTLVVSVTGDAGFDILVRECIARDADNNNVVPLTDSNGCVLKPKLFGAFQKTRDTGNTGASIIAYAYFNAFKFPDEMDLIIQCEVELCKTDCDVCPNPGSTDPRRKRRDVIHVGNRTMEPVTTIGKGLRVVFAEDLPIEPDFCMSPSTAMWGSVLVLSASLLSSVIVSYCWQKSRGIVKFS</sequence>
<feature type="compositionally biased region" description="Polar residues" evidence="4">
    <location>
        <begin position="435"/>
        <end position="454"/>
    </location>
</feature>